<reference evidence="9 10" key="1">
    <citation type="journal article" date="2011" name="J. Bacteriol.">
        <title>Complete genome sequence of the cellulose-degrading bacterium Cellulosilyticum lentocellum.</title>
        <authorList>
            <consortium name="US DOE Joint Genome Institute"/>
            <person name="Miller D.A."/>
            <person name="Suen G."/>
            <person name="Bruce D."/>
            <person name="Copeland A."/>
            <person name="Cheng J.F."/>
            <person name="Detter C."/>
            <person name="Goodwin L.A."/>
            <person name="Han C.S."/>
            <person name="Hauser L.J."/>
            <person name="Land M.L."/>
            <person name="Lapidus A."/>
            <person name="Lucas S."/>
            <person name="Meincke L."/>
            <person name="Pitluck S."/>
            <person name="Tapia R."/>
            <person name="Teshima H."/>
            <person name="Woyke T."/>
            <person name="Fox B.G."/>
            <person name="Angert E.R."/>
            <person name="Currie C.R."/>
        </authorList>
    </citation>
    <scope>NUCLEOTIDE SEQUENCE [LARGE SCALE GENOMIC DNA]</scope>
    <source>
        <strain evidence="10">ATCC 49066 / DSM 5427 / NCIMB 11756 / RHM5</strain>
    </source>
</reference>
<name>F2JHC8_CELLD</name>
<dbReference type="EMBL" id="CP002582">
    <property type="protein sequence ID" value="ADZ83026.1"/>
    <property type="molecule type" value="Genomic_DNA"/>
</dbReference>
<dbReference type="InterPro" id="IPR045621">
    <property type="entry name" value="BPD_transp_1_N"/>
</dbReference>
<keyword evidence="6 7" id="KW-0472">Membrane</keyword>
<keyword evidence="10" id="KW-1185">Reference proteome</keyword>
<dbReference type="CDD" id="cd06261">
    <property type="entry name" value="TM_PBP2"/>
    <property type="match status" value="1"/>
</dbReference>
<dbReference type="eggNOG" id="COG0601">
    <property type="taxonomic scope" value="Bacteria"/>
</dbReference>
<dbReference type="KEGG" id="cle:Clole_1300"/>
<dbReference type="SUPFAM" id="SSF161098">
    <property type="entry name" value="MetI-like"/>
    <property type="match status" value="1"/>
</dbReference>
<protein>
    <submittedName>
        <fullName evidence="9">ABC-type transporter, integral membrane subunit</fullName>
    </submittedName>
</protein>
<evidence type="ECO:0000256" key="7">
    <source>
        <dbReference type="RuleBase" id="RU363032"/>
    </source>
</evidence>
<accession>F2JHC8</accession>
<keyword evidence="5 7" id="KW-1133">Transmembrane helix</keyword>
<evidence type="ECO:0000256" key="6">
    <source>
        <dbReference type="ARBA" id="ARBA00023136"/>
    </source>
</evidence>
<evidence type="ECO:0000256" key="3">
    <source>
        <dbReference type="ARBA" id="ARBA00022475"/>
    </source>
</evidence>
<dbReference type="STRING" id="642492.Clole_1300"/>
<evidence type="ECO:0000256" key="1">
    <source>
        <dbReference type="ARBA" id="ARBA00004651"/>
    </source>
</evidence>
<dbReference type="Pfam" id="PF00528">
    <property type="entry name" value="BPD_transp_1"/>
    <property type="match status" value="1"/>
</dbReference>
<organism evidence="9 10">
    <name type="scientific">Cellulosilyticum lentocellum (strain ATCC 49066 / DSM 5427 / NCIMB 11756 / RHM5)</name>
    <name type="common">Clostridium lentocellum</name>
    <dbReference type="NCBI Taxonomy" id="642492"/>
    <lineage>
        <taxon>Bacteria</taxon>
        <taxon>Bacillati</taxon>
        <taxon>Bacillota</taxon>
        <taxon>Clostridia</taxon>
        <taxon>Lachnospirales</taxon>
        <taxon>Cellulosilyticaceae</taxon>
        <taxon>Cellulosilyticum</taxon>
    </lineage>
</organism>
<dbReference type="PANTHER" id="PTHR43163:SF6">
    <property type="entry name" value="DIPEPTIDE TRANSPORT SYSTEM PERMEASE PROTEIN DPPB-RELATED"/>
    <property type="match status" value="1"/>
</dbReference>
<keyword evidence="2 7" id="KW-0813">Transport</keyword>
<dbReference type="RefSeq" id="WP_013656325.1">
    <property type="nucleotide sequence ID" value="NC_015275.1"/>
</dbReference>
<comment type="similarity">
    <text evidence="7">Belongs to the binding-protein-dependent transport system permease family.</text>
</comment>
<sequence length="320" mass="35819">MRYVVKRLLQTIPILIGISIIIFALVNLQPGDPYANMMDPNLSAEMREEMLEKIGHYDPLPLQYVRWLGRAVQGDLGYSIVYKAPVLEVIGSRLGNTFILSLTAILLSVLIAIPIGIITAIWQKKLIDYIATVIALMGLSIPAFFFGMLMIKWFAVDLKWLPVSGMVTAGANLEGMAYVVDVVRHMILPTLVLALINTASLMRYTRSHMIEIIQQDFIRTARAKGVRGYRVIYKHALKNCMIPIITIISLQIPTLFSGALLTETIFIWPGIGRLNYEAVMNRDYPLIMGIVMIIAVLTLAANLIADILYAIVDPRIKYEA</sequence>
<feature type="transmembrane region" description="Helical" evidence="7">
    <location>
        <begin position="175"/>
        <end position="196"/>
    </location>
</feature>
<comment type="subcellular location">
    <subcellularLocation>
        <location evidence="1 7">Cell membrane</location>
        <topology evidence="1 7">Multi-pass membrane protein</topology>
    </subcellularLocation>
</comment>
<feature type="transmembrane region" description="Helical" evidence="7">
    <location>
        <begin position="129"/>
        <end position="155"/>
    </location>
</feature>
<gene>
    <name evidence="9" type="ordered locus">Clole_1300</name>
</gene>
<feature type="transmembrane region" description="Helical" evidence="7">
    <location>
        <begin position="240"/>
        <end position="266"/>
    </location>
</feature>
<dbReference type="AlphaFoldDB" id="F2JHC8"/>
<keyword evidence="4 7" id="KW-0812">Transmembrane</keyword>
<dbReference type="HOGENOM" id="CLU_036879_0_0_9"/>
<feature type="transmembrane region" description="Helical" evidence="7">
    <location>
        <begin position="98"/>
        <end position="122"/>
    </location>
</feature>
<evidence type="ECO:0000259" key="8">
    <source>
        <dbReference type="PROSITE" id="PS50928"/>
    </source>
</evidence>
<evidence type="ECO:0000313" key="9">
    <source>
        <dbReference type="EMBL" id="ADZ83026.1"/>
    </source>
</evidence>
<keyword evidence="3" id="KW-1003">Cell membrane</keyword>
<dbReference type="Proteomes" id="UP000008467">
    <property type="component" value="Chromosome"/>
</dbReference>
<dbReference type="Gene3D" id="1.10.3720.10">
    <property type="entry name" value="MetI-like"/>
    <property type="match status" value="1"/>
</dbReference>
<feature type="domain" description="ABC transmembrane type-1" evidence="8">
    <location>
        <begin position="94"/>
        <end position="305"/>
    </location>
</feature>
<feature type="transmembrane region" description="Helical" evidence="7">
    <location>
        <begin position="286"/>
        <end position="312"/>
    </location>
</feature>
<dbReference type="GO" id="GO:0005886">
    <property type="term" value="C:plasma membrane"/>
    <property type="evidence" value="ECO:0007669"/>
    <property type="project" value="UniProtKB-SubCell"/>
</dbReference>
<dbReference type="InterPro" id="IPR035906">
    <property type="entry name" value="MetI-like_sf"/>
</dbReference>
<evidence type="ECO:0000256" key="4">
    <source>
        <dbReference type="ARBA" id="ARBA00022692"/>
    </source>
</evidence>
<proteinExistence type="inferred from homology"/>
<evidence type="ECO:0000256" key="5">
    <source>
        <dbReference type="ARBA" id="ARBA00022989"/>
    </source>
</evidence>
<dbReference type="Pfam" id="PF19300">
    <property type="entry name" value="BPD_transp_1_N"/>
    <property type="match status" value="1"/>
</dbReference>
<dbReference type="PANTHER" id="PTHR43163">
    <property type="entry name" value="DIPEPTIDE TRANSPORT SYSTEM PERMEASE PROTEIN DPPB-RELATED"/>
    <property type="match status" value="1"/>
</dbReference>
<feature type="transmembrane region" description="Helical" evidence="7">
    <location>
        <begin position="12"/>
        <end position="30"/>
    </location>
</feature>
<evidence type="ECO:0000313" key="10">
    <source>
        <dbReference type="Proteomes" id="UP000008467"/>
    </source>
</evidence>
<dbReference type="GO" id="GO:0055085">
    <property type="term" value="P:transmembrane transport"/>
    <property type="evidence" value="ECO:0007669"/>
    <property type="project" value="InterPro"/>
</dbReference>
<dbReference type="InterPro" id="IPR000515">
    <property type="entry name" value="MetI-like"/>
</dbReference>
<dbReference type="PROSITE" id="PS50928">
    <property type="entry name" value="ABC_TM1"/>
    <property type="match status" value="1"/>
</dbReference>
<evidence type="ECO:0000256" key="2">
    <source>
        <dbReference type="ARBA" id="ARBA00022448"/>
    </source>
</evidence>